<accession>A0ABS4ZJ81</accession>
<protein>
    <recommendedName>
        <fullName evidence="5">Luciferase-like domain-containing protein</fullName>
    </recommendedName>
</protein>
<keyword evidence="4" id="KW-0503">Monooxygenase</keyword>
<keyword evidence="2" id="KW-0288">FMN</keyword>
<reference evidence="6 7" key="1">
    <citation type="submission" date="2021-03" db="EMBL/GenBank/DDBJ databases">
        <title>Sequencing the genomes of 1000 actinobacteria strains.</title>
        <authorList>
            <person name="Klenk H.-P."/>
        </authorList>
    </citation>
    <scope>NUCLEOTIDE SEQUENCE [LARGE SCALE GENOMIC DNA]</scope>
    <source>
        <strain evidence="6 7">DSM 24221</strain>
    </source>
</reference>
<dbReference type="EMBL" id="JAGIOL010000001">
    <property type="protein sequence ID" value="MBP2437350.1"/>
    <property type="molecule type" value="Genomic_DNA"/>
</dbReference>
<proteinExistence type="predicted"/>
<gene>
    <name evidence="6" type="ORF">JOF34_001936</name>
</gene>
<dbReference type="PANTHER" id="PTHR42847">
    <property type="entry name" value="ALKANESULFONATE MONOOXYGENASE"/>
    <property type="match status" value="1"/>
</dbReference>
<name>A0ABS4ZJ81_9MICO</name>
<keyword evidence="3" id="KW-0560">Oxidoreductase</keyword>
<evidence type="ECO:0000313" key="7">
    <source>
        <dbReference type="Proteomes" id="UP001519362"/>
    </source>
</evidence>
<dbReference type="Pfam" id="PF00296">
    <property type="entry name" value="Bac_luciferase"/>
    <property type="match status" value="1"/>
</dbReference>
<keyword evidence="7" id="KW-1185">Reference proteome</keyword>
<dbReference type="PANTHER" id="PTHR42847:SF8">
    <property type="entry name" value="CONSERVED PROTEIN"/>
    <property type="match status" value="1"/>
</dbReference>
<feature type="domain" description="Luciferase-like" evidence="5">
    <location>
        <begin position="8"/>
        <end position="69"/>
    </location>
</feature>
<evidence type="ECO:0000256" key="1">
    <source>
        <dbReference type="ARBA" id="ARBA00022630"/>
    </source>
</evidence>
<keyword evidence="1" id="KW-0285">Flavoprotein</keyword>
<evidence type="ECO:0000256" key="3">
    <source>
        <dbReference type="ARBA" id="ARBA00023002"/>
    </source>
</evidence>
<evidence type="ECO:0000313" key="6">
    <source>
        <dbReference type="EMBL" id="MBP2437350.1"/>
    </source>
</evidence>
<dbReference type="InterPro" id="IPR036661">
    <property type="entry name" value="Luciferase-like_sf"/>
</dbReference>
<evidence type="ECO:0000256" key="4">
    <source>
        <dbReference type="ARBA" id="ARBA00023033"/>
    </source>
</evidence>
<evidence type="ECO:0000256" key="2">
    <source>
        <dbReference type="ARBA" id="ARBA00022643"/>
    </source>
</evidence>
<sequence length="118" mass="13231">MQIQPQHHTSYAGIRDAAARLEDLGVDVLFNWDHFFTLSGDPDGTHFESWTMLAAWAEQTERIELGALVLSNELKGRDEDAVNALFDAGVRLFTLGVSGPDIDTDLVSRWLAWRDSKN</sequence>
<dbReference type="Proteomes" id="UP001519362">
    <property type="component" value="Unassembled WGS sequence"/>
</dbReference>
<dbReference type="InterPro" id="IPR050172">
    <property type="entry name" value="SsuD_RutA_monooxygenase"/>
</dbReference>
<organism evidence="6 7">
    <name type="scientific">Microbacterium amylolyticum</name>
    <dbReference type="NCBI Taxonomy" id="936337"/>
    <lineage>
        <taxon>Bacteria</taxon>
        <taxon>Bacillati</taxon>
        <taxon>Actinomycetota</taxon>
        <taxon>Actinomycetes</taxon>
        <taxon>Micrococcales</taxon>
        <taxon>Microbacteriaceae</taxon>
        <taxon>Microbacterium</taxon>
    </lineage>
</organism>
<dbReference type="InterPro" id="IPR011251">
    <property type="entry name" value="Luciferase-like_dom"/>
</dbReference>
<dbReference type="Gene3D" id="3.20.20.30">
    <property type="entry name" value="Luciferase-like domain"/>
    <property type="match status" value="1"/>
</dbReference>
<dbReference type="SUPFAM" id="SSF51679">
    <property type="entry name" value="Bacterial luciferase-like"/>
    <property type="match status" value="1"/>
</dbReference>
<comment type="caution">
    <text evidence="6">The sequence shown here is derived from an EMBL/GenBank/DDBJ whole genome shotgun (WGS) entry which is preliminary data.</text>
</comment>
<evidence type="ECO:0000259" key="5">
    <source>
        <dbReference type="Pfam" id="PF00296"/>
    </source>
</evidence>